<keyword evidence="2" id="KW-0175">Coiled coil</keyword>
<evidence type="ECO:0000256" key="2">
    <source>
        <dbReference type="SAM" id="Coils"/>
    </source>
</evidence>
<dbReference type="Gene3D" id="2.40.50.100">
    <property type="match status" value="1"/>
</dbReference>
<dbReference type="Pfam" id="PF25917">
    <property type="entry name" value="BSH_RND"/>
    <property type="match status" value="1"/>
</dbReference>
<dbReference type="PANTHER" id="PTHR30469:SF37">
    <property type="entry name" value="RAGD PROTEIN"/>
    <property type="match status" value="1"/>
</dbReference>
<gene>
    <name evidence="7" type="ordered locus">Sinac_0100</name>
</gene>
<dbReference type="GO" id="GO:0015562">
    <property type="term" value="F:efflux transmembrane transporter activity"/>
    <property type="evidence" value="ECO:0007669"/>
    <property type="project" value="TreeGrafter"/>
</dbReference>
<dbReference type="Pfam" id="PF25954">
    <property type="entry name" value="Beta-barrel_RND_2"/>
    <property type="match status" value="1"/>
</dbReference>
<accession>L0D7F3</accession>
<organism evidence="7 8">
    <name type="scientific">Singulisphaera acidiphila (strain ATCC BAA-1392 / DSM 18658 / VKM B-2454 / MOB10)</name>
    <dbReference type="NCBI Taxonomy" id="886293"/>
    <lineage>
        <taxon>Bacteria</taxon>
        <taxon>Pseudomonadati</taxon>
        <taxon>Planctomycetota</taxon>
        <taxon>Planctomycetia</taxon>
        <taxon>Isosphaerales</taxon>
        <taxon>Isosphaeraceae</taxon>
        <taxon>Singulisphaera</taxon>
    </lineage>
</organism>
<evidence type="ECO:0000256" key="3">
    <source>
        <dbReference type="SAM" id="Phobius"/>
    </source>
</evidence>
<evidence type="ECO:0000313" key="8">
    <source>
        <dbReference type="Proteomes" id="UP000010798"/>
    </source>
</evidence>
<feature type="coiled-coil region" evidence="2">
    <location>
        <begin position="239"/>
        <end position="266"/>
    </location>
</feature>
<dbReference type="PANTHER" id="PTHR30469">
    <property type="entry name" value="MULTIDRUG RESISTANCE PROTEIN MDTA"/>
    <property type="match status" value="1"/>
</dbReference>
<dbReference type="HOGENOM" id="CLU_018816_1_2_0"/>
<feature type="domain" description="YknX-like C-terminal permuted SH3-like" evidence="6">
    <location>
        <begin position="401"/>
        <end position="468"/>
    </location>
</feature>
<evidence type="ECO:0000259" key="5">
    <source>
        <dbReference type="Pfam" id="PF25954"/>
    </source>
</evidence>
<comment type="similarity">
    <text evidence="1">Belongs to the membrane fusion protein (MFP) (TC 8.A.1) family.</text>
</comment>
<dbReference type="Proteomes" id="UP000010798">
    <property type="component" value="Chromosome"/>
</dbReference>
<dbReference type="STRING" id="886293.Sinac_0100"/>
<feature type="domain" description="CusB-like beta-barrel" evidence="5">
    <location>
        <begin position="322"/>
        <end position="389"/>
    </location>
</feature>
<proteinExistence type="inferred from homology"/>
<reference evidence="7 8" key="1">
    <citation type="submission" date="2012-02" db="EMBL/GenBank/DDBJ databases">
        <title>Complete sequence of chromosome of Singulisphaera acidiphila DSM 18658.</title>
        <authorList>
            <consortium name="US DOE Joint Genome Institute (JGI-PGF)"/>
            <person name="Lucas S."/>
            <person name="Copeland A."/>
            <person name="Lapidus A."/>
            <person name="Glavina del Rio T."/>
            <person name="Dalin E."/>
            <person name="Tice H."/>
            <person name="Bruce D."/>
            <person name="Goodwin L."/>
            <person name="Pitluck S."/>
            <person name="Peters L."/>
            <person name="Ovchinnikova G."/>
            <person name="Chertkov O."/>
            <person name="Kyrpides N."/>
            <person name="Mavromatis K."/>
            <person name="Ivanova N."/>
            <person name="Brettin T."/>
            <person name="Detter J.C."/>
            <person name="Han C."/>
            <person name="Larimer F."/>
            <person name="Land M."/>
            <person name="Hauser L."/>
            <person name="Markowitz V."/>
            <person name="Cheng J.-F."/>
            <person name="Hugenholtz P."/>
            <person name="Woyke T."/>
            <person name="Wu D."/>
            <person name="Tindall B."/>
            <person name="Pomrenke H."/>
            <person name="Brambilla E."/>
            <person name="Klenk H.-P."/>
            <person name="Eisen J.A."/>
        </authorList>
    </citation>
    <scope>NUCLEOTIDE SEQUENCE [LARGE SCALE GENOMIC DNA]</scope>
    <source>
        <strain evidence="8">ATCC BAA-1392 / DSM 18658 / VKM B-2454 / MOB10</strain>
    </source>
</reference>
<dbReference type="InterPro" id="IPR058625">
    <property type="entry name" value="MdtA-like_BSH"/>
</dbReference>
<dbReference type="Gene3D" id="2.40.30.170">
    <property type="match status" value="1"/>
</dbReference>
<feature type="domain" description="Multidrug resistance protein MdtA-like barrel-sandwich hybrid" evidence="4">
    <location>
        <begin position="98"/>
        <end position="302"/>
    </location>
</feature>
<keyword evidence="3" id="KW-0472">Membrane</keyword>
<keyword evidence="3" id="KW-1133">Transmembrane helix</keyword>
<dbReference type="KEGG" id="saci:Sinac_0100"/>
<dbReference type="SUPFAM" id="SSF111369">
    <property type="entry name" value="HlyD-like secretion proteins"/>
    <property type="match status" value="2"/>
</dbReference>
<dbReference type="Gene3D" id="1.10.287.470">
    <property type="entry name" value="Helix hairpin bin"/>
    <property type="match status" value="2"/>
</dbReference>
<name>L0D7F3_SINAD</name>
<dbReference type="InterPro" id="IPR006143">
    <property type="entry name" value="RND_pump_MFP"/>
</dbReference>
<dbReference type="InterPro" id="IPR058792">
    <property type="entry name" value="Beta-barrel_RND_2"/>
</dbReference>
<keyword evidence="3" id="KW-0812">Transmembrane</keyword>
<dbReference type="OrthoDB" id="9806939at2"/>
<dbReference type="NCBIfam" id="TIGR01730">
    <property type="entry name" value="RND_mfp"/>
    <property type="match status" value="1"/>
</dbReference>
<dbReference type="Gene3D" id="2.40.420.20">
    <property type="match status" value="1"/>
</dbReference>
<dbReference type="AlphaFoldDB" id="L0D7F3"/>
<dbReference type="InterPro" id="IPR058637">
    <property type="entry name" value="YknX-like_C"/>
</dbReference>
<dbReference type="Pfam" id="PF25989">
    <property type="entry name" value="YknX_C"/>
    <property type="match status" value="1"/>
</dbReference>
<protein>
    <submittedName>
        <fullName evidence="7">RND family efflux transporter, MFP subunit</fullName>
    </submittedName>
</protein>
<keyword evidence="8" id="KW-1185">Reference proteome</keyword>
<feature type="transmembrane region" description="Helical" evidence="3">
    <location>
        <begin position="26"/>
        <end position="44"/>
    </location>
</feature>
<feature type="coiled-coil region" evidence="2">
    <location>
        <begin position="145"/>
        <end position="179"/>
    </location>
</feature>
<sequence length="484" mass="53052">MPTQETPTSKSLARPNPRFWSRGTKIVLLALSLIPVGIGGTMLVSRERKASASYSKSRDPHAAETQGDEAVRVEVVHPERGGLTRTSTQIGSVHPFQQARLFAKVSGYLKWQEVDIGSHVKKGEILAKIDDPEAVKEANRAVAALKQAKTQVAQGQARVETAQSDVKAAEAAVAKAKANIGSSVSRRKYREKELVRYRDLRTRQAVPQQIVDEYEDHYETSVAEERAAEAELDSSKALLTSSAAKVDQAKADLDEAKANVEVIAEMLAKDRVMVDYMTIKSPYDGVITQRAFFEGDFIRSAAEGTEKPLLTVARTDKMRVVTYVPDRDVPLTDLGDKAIVTLDALPGHRFEGKVSRFSHSEEPETRTMRTEIDLENTSGLLREGMYGIATIILENDTANLTIPTGCLLGKSDHDQSSVFVFKEGRAHEVKIRVGVDNGIRVEVLAGLKPTDKVIVDKRSITEGTPVIVEKSTQIALSKPEAVEP</sequence>
<dbReference type="EMBL" id="CP003364">
    <property type="protein sequence ID" value="AGA24561.1"/>
    <property type="molecule type" value="Genomic_DNA"/>
</dbReference>
<evidence type="ECO:0000259" key="4">
    <source>
        <dbReference type="Pfam" id="PF25917"/>
    </source>
</evidence>
<dbReference type="eggNOG" id="COG0845">
    <property type="taxonomic scope" value="Bacteria"/>
</dbReference>
<dbReference type="GO" id="GO:1990281">
    <property type="term" value="C:efflux pump complex"/>
    <property type="evidence" value="ECO:0007669"/>
    <property type="project" value="TreeGrafter"/>
</dbReference>
<evidence type="ECO:0000313" key="7">
    <source>
        <dbReference type="EMBL" id="AGA24561.1"/>
    </source>
</evidence>
<evidence type="ECO:0000256" key="1">
    <source>
        <dbReference type="ARBA" id="ARBA00009477"/>
    </source>
</evidence>
<evidence type="ECO:0000259" key="6">
    <source>
        <dbReference type="Pfam" id="PF25989"/>
    </source>
</evidence>